<evidence type="ECO:0000256" key="13">
    <source>
        <dbReference type="ARBA" id="ARBA00022737"/>
    </source>
</evidence>
<evidence type="ECO:0000256" key="24">
    <source>
        <dbReference type="ARBA" id="ARBA00024334"/>
    </source>
</evidence>
<name>A0AAU9INA5_9CILI</name>
<keyword evidence="14" id="KW-0547">Nucleotide-binding</keyword>
<keyword evidence="33" id="KW-1185">Reference proteome</keyword>
<dbReference type="GO" id="GO:0005886">
    <property type="term" value="C:plasma membrane"/>
    <property type="evidence" value="ECO:0007669"/>
    <property type="project" value="UniProtKB-SubCell"/>
</dbReference>
<evidence type="ECO:0000256" key="20">
    <source>
        <dbReference type="ARBA" id="ARBA00023069"/>
    </source>
</evidence>
<dbReference type="AlphaFoldDB" id="A0AAU9INA5"/>
<evidence type="ECO:0000256" key="3">
    <source>
        <dbReference type="ARBA" id="ARBA00004342"/>
    </source>
</evidence>
<accession>A0AAU9INA5</accession>
<dbReference type="SMART" id="SM00220">
    <property type="entry name" value="S_TKc"/>
    <property type="match status" value="1"/>
</dbReference>
<keyword evidence="19" id="KW-0472">Membrane</keyword>
<dbReference type="GO" id="GO:0005524">
    <property type="term" value="F:ATP binding"/>
    <property type="evidence" value="ECO:0007669"/>
    <property type="project" value="UniProtKB-KW"/>
</dbReference>
<evidence type="ECO:0000259" key="31">
    <source>
        <dbReference type="PROSITE" id="PS50222"/>
    </source>
</evidence>
<evidence type="ECO:0000259" key="30">
    <source>
        <dbReference type="PROSITE" id="PS50011"/>
    </source>
</evidence>
<keyword evidence="10" id="KW-0808">Transferase</keyword>
<keyword evidence="18" id="KW-0282">Flagellum</keyword>
<evidence type="ECO:0000256" key="29">
    <source>
        <dbReference type="ARBA" id="ARBA00068067"/>
    </source>
</evidence>
<keyword evidence="21" id="KW-0564">Palmitate</keyword>
<evidence type="ECO:0000256" key="1">
    <source>
        <dbReference type="ARBA" id="ARBA00001946"/>
    </source>
</evidence>
<evidence type="ECO:0000256" key="27">
    <source>
        <dbReference type="ARBA" id="ARBA00056933"/>
    </source>
</evidence>
<keyword evidence="13" id="KW-0677">Repeat</keyword>
<feature type="domain" description="EF-hand" evidence="31">
    <location>
        <begin position="364"/>
        <end position="399"/>
    </location>
</feature>
<dbReference type="GO" id="GO:0031514">
    <property type="term" value="C:motile cilium"/>
    <property type="evidence" value="ECO:0007669"/>
    <property type="project" value="UniProtKB-SubCell"/>
</dbReference>
<evidence type="ECO:0000313" key="32">
    <source>
        <dbReference type="EMBL" id="CAG9314692.1"/>
    </source>
</evidence>
<dbReference type="SUPFAM" id="SSF47473">
    <property type="entry name" value="EF-hand"/>
    <property type="match status" value="1"/>
</dbReference>
<evidence type="ECO:0000256" key="23">
    <source>
        <dbReference type="ARBA" id="ARBA00023288"/>
    </source>
</evidence>
<dbReference type="Proteomes" id="UP001162131">
    <property type="component" value="Unassembled WGS sequence"/>
</dbReference>
<comment type="function">
    <text evidence="27">Calcium-dependent protein kinase which acts as a sensor and effector of intracellular Ca(2+) levels probably in part downstream of cGMP-activated PKG kinase. During the liver stage, involved in sporozoite motility and thus in sporozoite invasion of host hepatocytes, probably together with CDPK4 and CDPK5. In the mosquito midgut and during the last stage of male gamete exflagellation, may play a role in the rupture of the host erythrocyte membrane. In the mosquito midgut, required for the differentiation of the zygote into the ookinete by promoting the translational activation of a subset of repressed mRNAs; these mRNAs are kept repressed in the zygote by the DOZI- or CITH-containing mRNP complexes. Dispensable during the asexual blood stage.</text>
</comment>
<comment type="cofactor">
    <cofactor evidence="1">
        <name>Mg(2+)</name>
        <dbReference type="ChEBI" id="CHEBI:18420"/>
    </cofactor>
</comment>
<keyword evidence="20" id="KW-0969">Cilium</keyword>
<dbReference type="InterPro" id="IPR018247">
    <property type="entry name" value="EF_Hand_1_Ca_BS"/>
</dbReference>
<evidence type="ECO:0000313" key="33">
    <source>
        <dbReference type="Proteomes" id="UP001162131"/>
    </source>
</evidence>
<proteinExistence type="inferred from homology"/>
<comment type="caution">
    <text evidence="32">The sequence shown here is derived from an EMBL/GenBank/DDBJ whole genome shotgun (WGS) entry which is preliminary data.</text>
</comment>
<dbReference type="Pfam" id="PF00069">
    <property type="entry name" value="Pkinase"/>
    <property type="match status" value="1"/>
</dbReference>
<comment type="catalytic activity">
    <reaction evidence="25">
        <text>L-threonyl-[protein] + ATP = O-phospho-L-threonyl-[protein] + ADP + H(+)</text>
        <dbReference type="Rhea" id="RHEA:46608"/>
        <dbReference type="Rhea" id="RHEA-COMP:11060"/>
        <dbReference type="Rhea" id="RHEA-COMP:11605"/>
        <dbReference type="ChEBI" id="CHEBI:15378"/>
        <dbReference type="ChEBI" id="CHEBI:30013"/>
        <dbReference type="ChEBI" id="CHEBI:30616"/>
        <dbReference type="ChEBI" id="CHEBI:61977"/>
        <dbReference type="ChEBI" id="CHEBI:456216"/>
        <dbReference type="EC" id="2.7.11.1"/>
    </reaction>
</comment>
<evidence type="ECO:0000256" key="12">
    <source>
        <dbReference type="ARBA" id="ARBA00022723"/>
    </source>
</evidence>
<dbReference type="CDD" id="cd00051">
    <property type="entry name" value="EFh"/>
    <property type="match status" value="2"/>
</dbReference>
<dbReference type="EC" id="2.7.11.1" evidence="6"/>
<dbReference type="Gene3D" id="1.10.510.10">
    <property type="entry name" value="Transferase(Phosphotransferase) domain 1"/>
    <property type="match status" value="1"/>
</dbReference>
<evidence type="ECO:0000256" key="28">
    <source>
        <dbReference type="ARBA" id="ARBA00060437"/>
    </source>
</evidence>
<evidence type="ECO:0000256" key="4">
    <source>
        <dbReference type="ARBA" id="ARBA00004425"/>
    </source>
</evidence>
<feature type="domain" description="EF-hand" evidence="31">
    <location>
        <begin position="472"/>
        <end position="507"/>
    </location>
</feature>
<dbReference type="InterPro" id="IPR011992">
    <property type="entry name" value="EF-hand-dom_pair"/>
</dbReference>
<dbReference type="FunFam" id="1.10.238.10:FF:000003">
    <property type="entry name" value="Calmodulin A"/>
    <property type="match status" value="1"/>
</dbReference>
<evidence type="ECO:0000256" key="15">
    <source>
        <dbReference type="ARBA" id="ARBA00022777"/>
    </source>
</evidence>
<dbReference type="CDD" id="cd05117">
    <property type="entry name" value="STKc_CAMK"/>
    <property type="match status" value="1"/>
</dbReference>
<evidence type="ECO:0000256" key="2">
    <source>
        <dbReference type="ARBA" id="ARBA00004230"/>
    </source>
</evidence>
<evidence type="ECO:0000256" key="5">
    <source>
        <dbReference type="ARBA" id="ARBA00011245"/>
    </source>
</evidence>
<dbReference type="InterPro" id="IPR008271">
    <property type="entry name" value="Ser/Thr_kinase_AS"/>
</dbReference>
<dbReference type="InterPro" id="IPR002048">
    <property type="entry name" value="EF_hand_dom"/>
</dbReference>
<feature type="domain" description="EF-hand" evidence="31">
    <location>
        <begin position="401"/>
        <end position="436"/>
    </location>
</feature>
<evidence type="ECO:0000256" key="14">
    <source>
        <dbReference type="ARBA" id="ARBA00022741"/>
    </source>
</evidence>
<comment type="similarity">
    <text evidence="24">Belongs to the protein kinase superfamily. Ser/Thr protein kinase family. CDPK subfamily.</text>
</comment>
<dbReference type="InterPro" id="IPR000719">
    <property type="entry name" value="Prot_kinase_dom"/>
</dbReference>
<keyword evidence="11" id="KW-0519">Myristate</keyword>
<sequence length="509" mass="58314">MGCIACKSNPKNKIQSNLDLSTDQDRISSHRIIKIKTKDQLSFNPSLFVGLRKGNIEDNYIFEKTIHTGSYGLVRLALNKITSLKRAIKTISKEHIGKDMKLHAQFYSEIDILKQTDHPNIIKLYEFYEDAMYYHLVTEYIPGGELFDYIIKSKMLSEPIAAQFMRQLLSAVAYCHLNNIVHRDLKPENLLIDAQSQEATLKVIDFGLSAFYDSKVNMTKQYGTSYYVAPEVLRRNYNEKCDIWSCGVILYILLSGRPPFNGNSSPEIVRRVQKGEFSFEGPSWDGVTPMAKKLIKRMLDYDPNTRISANEALTDEWIIYNASYITRDENLTQISLWNLKTFRVEQKLQRAVLTYIASQISNKEEIKQLGEAFRDMDTNGDGKLSKEEVLEAFYTLGGNGFSQKDIEDIIRQVDVNNSGYIDYTEFIMATARKESLLCIENLDSAFKAFDEDGSGKISAIELKNVFGKELIATDEVWKEMINEVDENGDGEIDLTEFRAMMTHIFDNRN</sequence>
<comment type="subunit">
    <text evidence="5">Monomer.</text>
</comment>
<dbReference type="GO" id="GO:0020005">
    <property type="term" value="C:symbiont-containing vacuole membrane"/>
    <property type="evidence" value="ECO:0007669"/>
    <property type="project" value="UniProtKB-SubCell"/>
</dbReference>
<feature type="domain" description="EF-hand" evidence="31">
    <location>
        <begin position="437"/>
        <end position="471"/>
    </location>
</feature>
<gene>
    <name evidence="32" type="ORF">BSTOLATCC_MIC11690</name>
</gene>
<evidence type="ECO:0000256" key="16">
    <source>
        <dbReference type="ARBA" id="ARBA00022837"/>
    </source>
</evidence>
<reference evidence="32" key="1">
    <citation type="submission" date="2021-09" db="EMBL/GenBank/DDBJ databases">
        <authorList>
            <consortium name="AG Swart"/>
            <person name="Singh M."/>
            <person name="Singh A."/>
            <person name="Seah K."/>
            <person name="Emmerich C."/>
        </authorList>
    </citation>
    <scope>NUCLEOTIDE SEQUENCE</scope>
    <source>
        <strain evidence="32">ATCC30299</strain>
    </source>
</reference>
<keyword evidence="8" id="KW-1032">Host cell membrane</keyword>
<keyword evidence="19" id="KW-1043">Host membrane</keyword>
<feature type="domain" description="Protein kinase" evidence="30">
    <location>
        <begin position="60"/>
        <end position="318"/>
    </location>
</feature>
<evidence type="ECO:0000256" key="25">
    <source>
        <dbReference type="ARBA" id="ARBA00047899"/>
    </source>
</evidence>
<dbReference type="GO" id="GO:0005509">
    <property type="term" value="F:calcium ion binding"/>
    <property type="evidence" value="ECO:0007669"/>
    <property type="project" value="InterPro"/>
</dbReference>
<keyword evidence="23" id="KW-0449">Lipoprotein</keyword>
<organism evidence="32 33">
    <name type="scientific">Blepharisma stoltei</name>
    <dbReference type="NCBI Taxonomy" id="1481888"/>
    <lineage>
        <taxon>Eukaryota</taxon>
        <taxon>Sar</taxon>
        <taxon>Alveolata</taxon>
        <taxon>Ciliophora</taxon>
        <taxon>Postciliodesmatophora</taxon>
        <taxon>Heterotrichea</taxon>
        <taxon>Heterotrichida</taxon>
        <taxon>Blepharismidae</taxon>
        <taxon>Blepharisma</taxon>
    </lineage>
</organism>
<dbReference type="PROSITE" id="PS00018">
    <property type="entry name" value="EF_HAND_1"/>
    <property type="match status" value="3"/>
</dbReference>
<keyword evidence="22" id="KW-0966">Cell projection</keyword>
<evidence type="ECO:0000256" key="18">
    <source>
        <dbReference type="ARBA" id="ARBA00022846"/>
    </source>
</evidence>
<dbReference type="SUPFAM" id="SSF56112">
    <property type="entry name" value="Protein kinase-like (PK-like)"/>
    <property type="match status" value="1"/>
</dbReference>
<keyword evidence="9" id="KW-0723">Serine/threonine-protein kinase</keyword>
<dbReference type="GO" id="GO:0004674">
    <property type="term" value="F:protein serine/threonine kinase activity"/>
    <property type="evidence" value="ECO:0007669"/>
    <property type="project" value="UniProtKB-KW"/>
</dbReference>
<protein>
    <recommendedName>
        <fullName evidence="29">Calcium-dependent protein kinase 1</fullName>
        <ecNumber evidence="6">2.7.11.1</ecNumber>
    </recommendedName>
</protein>
<dbReference type="PROSITE" id="PS50011">
    <property type="entry name" value="PROTEIN_KINASE_DOM"/>
    <property type="match status" value="1"/>
</dbReference>
<evidence type="ECO:0000256" key="17">
    <source>
        <dbReference type="ARBA" id="ARBA00022840"/>
    </source>
</evidence>
<dbReference type="EMBL" id="CAJZBQ010000012">
    <property type="protein sequence ID" value="CAG9314692.1"/>
    <property type="molecule type" value="Genomic_DNA"/>
</dbReference>
<dbReference type="FunFam" id="3.30.200.20:FF:000315">
    <property type="entry name" value="Calcium-dependent protein kinase 3"/>
    <property type="match status" value="1"/>
</dbReference>
<evidence type="ECO:0000256" key="10">
    <source>
        <dbReference type="ARBA" id="ARBA00022679"/>
    </source>
</evidence>
<evidence type="ECO:0000256" key="9">
    <source>
        <dbReference type="ARBA" id="ARBA00022527"/>
    </source>
</evidence>
<evidence type="ECO:0000256" key="8">
    <source>
        <dbReference type="ARBA" id="ARBA00022511"/>
    </source>
</evidence>
<dbReference type="Gene3D" id="1.10.238.10">
    <property type="entry name" value="EF-hand"/>
    <property type="match status" value="2"/>
</dbReference>
<dbReference type="FunFam" id="1.10.510.10:FF:000398">
    <property type="entry name" value="Calcium-dependent protein kinase 1"/>
    <property type="match status" value="1"/>
</dbReference>
<dbReference type="PROSITE" id="PS50222">
    <property type="entry name" value="EF_HAND_2"/>
    <property type="match status" value="4"/>
</dbReference>
<comment type="subcellular location">
    <subcellularLocation>
        <location evidence="3">Cell membrane</location>
        <topology evidence="3">Lipid-anchor</topology>
        <orientation evidence="3">Cytoplasmic side</orientation>
    </subcellularLocation>
    <subcellularLocation>
        <location evidence="2">Cell projection</location>
        <location evidence="2">Cilium</location>
        <location evidence="2">Flagellum</location>
    </subcellularLocation>
    <subcellularLocation>
        <location evidence="4">Host cell membrane</location>
        <topology evidence="4">Lipid-anchor</topology>
    </subcellularLocation>
    <subcellularLocation>
        <location evidence="28">Parasitophorous vacuole membrane</location>
        <topology evidence="28">Lipid-anchor</topology>
    </subcellularLocation>
</comment>
<keyword evidence="17" id="KW-0067">ATP-binding</keyword>
<dbReference type="PANTHER" id="PTHR24349">
    <property type="entry name" value="SERINE/THREONINE-PROTEIN KINASE"/>
    <property type="match status" value="1"/>
</dbReference>
<dbReference type="InterPro" id="IPR011009">
    <property type="entry name" value="Kinase-like_dom_sf"/>
</dbReference>
<dbReference type="InterPro" id="IPR050205">
    <property type="entry name" value="CDPK_Ser/Thr_kinases"/>
</dbReference>
<keyword evidence="7" id="KW-1003">Cell membrane</keyword>
<evidence type="ECO:0000256" key="6">
    <source>
        <dbReference type="ARBA" id="ARBA00012513"/>
    </source>
</evidence>
<keyword evidence="15" id="KW-0418">Kinase</keyword>
<comment type="catalytic activity">
    <reaction evidence="26">
        <text>L-seryl-[protein] + ATP = O-phospho-L-seryl-[protein] + ADP + H(+)</text>
        <dbReference type="Rhea" id="RHEA:17989"/>
        <dbReference type="Rhea" id="RHEA-COMP:9863"/>
        <dbReference type="Rhea" id="RHEA-COMP:11604"/>
        <dbReference type="ChEBI" id="CHEBI:15378"/>
        <dbReference type="ChEBI" id="CHEBI:29999"/>
        <dbReference type="ChEBI" id="CHEBI:30616"/>
        <dbReference type="ChEBI" id="CHEBI:83421"/>
        <dbReference type="ChEBI" id="CHEBI:456216"/>
        <dbReference type="EC" id="2.7.11.1"/>
    </reaction>
</comment>
<evidence type="ECO:0000256" key="22">
    <source>
        <dbReference type="ARBA" id="ARBA00023273"/>
    </source>
</evidence>
<dbReference type="PROSITE" id="PS00108">
    <property type="entry name" value="PROTEIN_KINASE_ST"/>
    <property type="match status" value="1"/>
</dbReference>
<evidence type="ECO:0000256" key="21">
    <source>
        <dbReference type="ARBA" id="ARBA00023139"/>
    </source>
</evidence>
<evidence type="ECO:0000256" key="26">
    <source>
        <dbReference type="ARBA" id="ARBA00048679"/>
    </source>
</evidence>
<evidence type="ECO:0000256" key="19">
    <source>
        <dbReference type="ARBA" id="ARBA00022870"/>
    </source>
</evidence>
<dbReference type="GO" id="GO:0020002">
    <property type="term" value="C:host cell plasma membrane"/>
    <property type="evidence" value="ECO:0007669"/>
    <property type="project" value="UniProtKB-SubCell"/>
</dbReference>
<dbReference type="Gene3D" id="3.30.200.20">
    <property type="entry name" value="Phosphorylase Kinase, domain 1"/>
    <property type="match status" value="1"/>
</dbReference>
<dbReference type="SMART" id="SM00054">
    <property type="entry name" value="EFh"/>
    <property type="match status" value="4"/>
</dbReference>
<dbReference type="Pfam" id="PF13499">
    <property type="entry name" value="EF-hand_7"/>
    <property type="match status" value="2"/>
</dbReference>
<keyword evidence="16" id="KW-0106">Calcium</keyword>
<keyword evidence="12" id="KW-0479">Metal-binding</keyword>
<evidence type="ECO:0000256" key="11">
    <source>
        <dbReference type="ARBA" id="ARBA00022707"/>
    </source>
</evidence>
<evidence type="ECO:0000256" key="7">
    <source>
        <dbReference type="ARBA" id="ARBA00022475"/>
    </source>
</evidence>